<dbReference type="Proteomes" id="UP000604341">
    <property type="component" value="Unassembled WGS sequence"/>
</dbReference>
<dbReference type="RefSeq" id="WP_189070908.1">
    <property type="nucleotide sequence ID" value="NZ_BMPE01000027.1"/>
</dbReference>
<name>A0ABQ2FR70_9DEIO</name>
<protein>
    <submittedName>
        <fullName evidence="1">Uncharacterized protein</fullName>
    </submittedName>
</protein>
<organism evidence="1 2">
    <name type="scientific">Deinococcus radiotolerans</name>
    <dbReference type="NCBI Taxonomy" id="1309407"/>
    <lineage>
        <taxon>Bacteria</taxon>
        <taxon>Thermotogati</taxon>
        <taxon>Deinococcota</taxon>
        <taxon>Deinococci</taxon>
        <taxon>Deinococcales</taxon>
        <taxon>Deinococcaceae</taxon>
        <taxon>Deinococcus</taxon>
    </lineage>
</organism>
<gene>
    <name evidence="1" type="ORF">GCM10010844_41670</name>
</gene>
<evidence type="ECO:0000313" key="2">
    <source>
        <dbReference type="Proteomes" id="UP000604341"/>
    </source>
</evidence>
<proteinExistence type="predicted"/>
<reference evidence="2" key="1">
    <citation type="journal article" date="2019" name="Int. J. Syst. Evol. Microbiol.">
        <title>The Global Catalogue of Microorganisms (GCM) 10K type strain sequencing project: providing services to taxonomists for standard genome sequencing and annotation.</title>
        <authorList>
            <consortium name="The Broad Institute Genomics Platform"/>
            <consortium name="The Broad Institute Genome Sequencing Center for Infectious Disease"/>
            <person name="Wu L."/>
            <person name="Ma J."/>
        </authorList>
    </citation>
    <scope>NUCLEOTIDE SEQUENCE [LARGE SCALE GENOMIC DNA]</scope>
    <source>
        <strain evidence="2">JCM 19173</strain>
    </source>
</reference>
<dbReference type="EMBL" id="BMPE01000027">
    <property type="protein sequence ID" value="GGL18506.1"/>
    <property type="molecule type" value="Genomic_DNA"/>
</dbReference>
<accession>A0ABQ2FR70</accession>
<keyword evidence="2" id="KW-1185">Reference proteome</keyword>
<comment type="caution">
    <text evidence="1">The sequence shown here is derived from an EMBL/GenBank/DDBJ whole genome shotgun (WGS) entry which is preliminary data.</text>
</comment>
<evidence type="ECO:0000313" key="1">
    <source>
        <dbReference type="EMBL" id="GGL18506.1"/>
    </source>
</evidence>
<sequence length="191" mass="21552">MTVSEWFKLGMAEAIEAEQGSDVAEAADAVRRCVEYAESRETFHLFDGSLKFMLEVVRLDEQRKLEASRSMHRRILGLALNPDPHKNSGGYLSDLFSRPVRRKRGKGEPAGGPFYWAVDAHYLISEWSRDLLDVLAALARTGLLSGMVVRRFALYLRVFLHNLIKTRFTISTGIQPARKTVTLRTIQACAP</sequence>